<dbReference type="EMBL" id="CM014098">
    <property type="protein sequence ID" value="TKS89807.1"/>
    <property type="molecule type" value="Genomic_DNA"/>
</dbReference>
<feature type="region of interest" description="Disordered" evidence="1">
    <location>
        <begin position="25"/>
        <end position="48"/>
    </location>
</feature>
<keyword evidence="3" id="KW-1185">Reference proteome</keyword>
<sequence>MLTCKKQQHLLRDFNHVYHFCGSPKTCSSPPDSGRRLMVSGSGSERGTTNMMSDALPACQKGTPVLEARLPSSSFPGPRTREPATVVPQGSGSPPNSRATNHGNHRYFHQVYRRVPAVRGARELLALPCLLAGIFWTRQRGPERRRSRKPGDISPAHGSDSSVLLLLLLLLDQKGCGR</sequence>
<evidence type="ECO:0000256" key="1">
    <source>
        <dbReference type="SAM" id="MobiDB-lite"/>
    </source>
</evidence>
<feature type="compositionally biased region" description="Polar residues" evidence="1">
    <location>
        <begin position="88"/>
        <end position="102"/>
    </location>
</feature>
<accession>A0A4U5VMN7</accession>
<protein>
    <submittedName>
        <fullName evidence="2">Uncharacterized protein</fullName>
    </submittedName>
</protein>
<dbReference type="AlphaFoldDB" id="A0A4U5VMN7"/>
<dbReference type="Proteomes" id="UP000298787">
    <property type="component" value="Chromosome 21"/>
</dbReference>
<reference evidence="2 3" key="1">
    <citation type="submission" date="2019-01" db="EMBL/GenBank/DDBJ databases">
        <title>Genome Assembly of Collichthys lucidus.</title>
        <authorList>
            <person name="Cai M."/>
            <person name="Xiao S."/>
        </authorList>
    </citation>
    <scope>NUCLEOTIDE SEQUENCE [LARGE SCALE GENOMIC DNA]</scope>
    <source>
        <strain evidence="2">JT15FE1705JMU</strain>
        <tissue evidence="2">Muscle</tissue>
    </source>
</reference>
<organism evidence="2 3">
    <name type="scientific">Collichthys lucidus</name>
    <name type="common">Big head croaker</name>
    <name type="synonym">Sciaena lucida</name>
    <dbReference type="NCBI Taxonomy" id="240159"/>
    <lineage>
        <taxon>Eukaryota</taxon>
        <taxon>Metazoa</taxon>
        <taxon>Chordata</taxon>
        <taxon>Craniata</taxon>
        <taxon>Vertebrata</taxon>
        <taxon>Euteleostomi</taxon>
        <taxon>Actinopterygii</taxon>
        <taxon>Neopterygii</taxon>
        <taxon>Teleostei</taxon>
        <taxon>Neoteleostei</taxon>
        <taxon>Acanthomorphata</taxon>
        <taxon>Eupercaria</taxon>
        <taxon>Sciaenidae</taxon>
        <taxon>Collichthys</taxon>
    </lineage>
</organism>
<gene>
    <name evidence="2" type="ORF">D9C73_023936</name>
</gene>
<evidence type="ECO:0000313" key="2">
    <source>
        <dbReference type="EMBL" id="TKS89807.1"/>
    </source>
</evidence>
<proteinExistence type="predicted"/>
<evidence type="ECO:0000313" key="3">
    <source>
        <dbReference type="Proteomes" id="UP000298787"/>
    </source>
</evidence>
<feature type="region of interest" description="Disordered" evidence="1">
    <location>
        <begin position="70"/>
        <end position="103"/>
    </location>
</feature>
<name>A0A4U5VMN7_COLLU</name>